<comment type="similarity">
    <text evidence="1">Belongs to the peptidase S58 family.</text>
</comment>
<evidence type="ECO:0000313" key="4">
    <source>
        <dbReference type="Proteomes" id="UP000182888"/>
    </source>
</evidence>
<dbReference type="GO" id="GO:0004177">
    <property type="term" value="F:aminopeptidase activity"/>
    <property type="evidence" value="ECO:0007669"/>
    <property type="project" value="TreeGrafter"/>
</dbReference>
<dbReference type="EMBL" id="CCND01000011">
    <property type="protein sequence ID" value="CDX55043.1"/>
    <property type="molecule type" value="Genomic_DNA"/>
</dbReference>
<dbReference type="Proteomes" id="UP000182888">
    <property type="component" value="Unassembled WGS sequence"/>
</dbReference>
<gene>
    <name evidence="3" type="ORF">MPL1032_190387</name>
</gene>
<dbReference type="PANTHER" id="PTHR36512">
    <property type="entry name" value="D-AMINOPEPTIDASE"/>
    <property type="match status" value="1"/>
</dbReference>
<dbReference type="InterPro" id="IPR005321">
    <property type="entry name" value="Peptidase_S58_DmpA"/>
</dbReference>
<evidence type="ECO:0000313" key="3">
    <source>
        <dbReference type="EMBL" id="CDX55043.1"/>
    </source>
</evidence>
<protein>
    <submittedName>
        <fullName evidence="3">Peptidase S58 DmpA</fullName>
    </submittedName>
</protein>
<dbReference type="Gene3D" id="3.60.70.12">
    <property type="entry name" value="L-amino peptidase D-ALA esterase/amidase"/>
    <property type="match status" value="1"/>
</dbReference>
<name>A0A0K2VW96_MESPL</name>
<dbReference type="Pfam" id="PF03576">
    <property type="entry name" value="Peptidase_S58"/>
    <property type="match status" value="1"/>
</dbReference>
<evidence type="ECO:0000256" key="1">
    <source>
        <dbReference type="ARBA" id="ARBA00007068"/>
    </source>
</evidence>
<dbReference type="SUPFAM" id="SSF56266">
    <property type="entry name" value="DmpA/ArgJ-like"/>
    <property type="match status" value="1"/>
</dbReference>
<evidence type="ECO:0000256" key="2">
    <source>
        <dbReference type="SAM" id="MobiDB-lite"/>
    </source>
</evidence>
<feature type="compositionally biased region" description="Polar residues" evidence="2">
    <location>
        <begin position="1"/>
        <end position="12"/>
    </location>
</feature>
<accession>A0A0K2VW96</accession>
<dbReference type="PANTHER" id="PTHR36512:SF3">
    <property type="entry name" value="BLR5678 PROTEIN"/>
    <property type="match status" value="1"/>
</dbReference>
<sequence>MDQRLAPTTTPAGKTRARGLGIPLPGTPGPANAITDVDGVLVGYSTLIKGDGRLSMGHGPVRTGVTAILPLGRDGVGVALAAGYHSFNGNGEMTGASWLEEAGSLSMPILITNTHAVGPCHRGVIDWVARNKPQLASQWLLPVVAETWDGYLNDINGSHVTVDHAIEAIDNAAGGGIEEGSVGGGTGMNCYAFKGGSGSASRIIDYGHRAYTVGVFLQANFGSRQEISIAGVPLGHELAADNPMEAYFSGGPTGAGSCIGIVATDAPLLPGQCKALARRVPLGLARTGTAGSHFSGDIFLAFSTANGDALNGRFPKGAPSNESYSHMDFIPWGRMDDFYTAVVQATEEAVLNTLVANAEMVGRDGNRTPALPHAKVVAALKSRGVIAD</sequence>
<organism evidence="3 4">
    <name type="scientific">Mesorhizobium plurifarium</name>
    <dbReference type="NCBI Taxonomy" id="69974"/>
    <lineage>
        <taxon>Bacteria</taxon>
        <taxon>Pseudomonadati</taxon>
        <taxon>Pseudomonadota</taxon>
        <taxon>Alphaproteobacteria</taxon>
        <taxon>Hyphomicrobiales</taxon>
        <taxon>Phyllobacteriaceae</taxon>
        <taxon>Mesorhizobium</taxon>
    </lineage>
</organism>
<dbReference type="InterPro" id="IPR016117">
    <property type="entry name" value="ArgJ-like_dom_sf"/>
</dbReference>
<dbReference type="AlphaFoldDB" id="A0A0K2VW96"/>
<feature type="region of interest" description="Disordered" evidence="2">
    <location>
        <begin position="1"/>
        <end position="26"/>
    </location>
</feature>
<dbReference type="CDD" id="cd02253">
    <property type="entry name" value="DmpA"/>
    <property type="match status" value="1"/>
</dbReference>
<reference evidence="4" key="1">
    <citation type="submission" date="2014-08" db="EMBL/GenBank/DDBJ databases">
        <authorList>
            <person name="Edwards T."/>
        </authorList>
    </citation>
    <scope>NUCLEOTIDE SEQUENCE [LARGE SCALE GENOMIC DNA]</scope>
</reference>
<proteinExistence type="inferred from homology"/>